<evidence type="ECO:0000313" key="2">
    <source>
        <dbReference type="Proteomes" id="UP000614200"/>
    </source>
</evidence>
<reference evidence="1 2" key="1">
    <citation type="submission" date="2020-11" db="EMBL/GenBank/DDBJ databases">
        <title>Fusibacter basophilias sp. nov.</title>
        <authorList>
            <person name="Qiu D."/>
        </authorList>
    </citation>
    <scope>NUCLEOTIDE SEQUENCE [LARGE SCALE GENOMIC DNA]</scope>
    <source>
        <strain evidence="1 2">Q10-2</strain>
    </source>
</reference>
<gene>
    <name evidence="1" type="ORF">ISU02_22620</name>
</gene>
<proteinExistence type="predicted"/>
<sequence>MYNRALKELINEWHHLKVSSTIEGKRFTAKEQQREYKLIMSLITSIMALLKQPYDQKAFDQMIKDYMDESKILDTSNVALLFNKEMIQATIDFYEQAKAFNSEMNIEDIGQAMRNVWIINLIQQLEGKPSKLSSSAFGYSMLYPYTDNLLDDTDMDLSYKKEIMTRFGKRLAGLQSNSDDALNPYEQDLFKLIAMVESEYERDDHPMVYESMLGIHHAQLMSQRQHCLSIPYETSILEYTFEKGGTSVLADACIVCGKLTEAQMLFYMQYGIVLQLCDDFQDMVEDQTHRHQTIFSQLMGHYKLDPLILKTLSFNEKMIQRLPQKKWASIYRNCILMMIAFSSLNYRAYLSRDFYKKLIAYAPLTRRQYKKIEREVKRSQKVLLLPDTIKLFKTYISEMSLDI</sequence>
<accession>A0ABR9ZZM9</accession>
<dbReference type="EMBL" id="JADKNH010000022">
    <property type="protein sequence ID" value="MBF4695902.1"/>
    <property type="molecule type" value="Genomic_DNA"/>
</dbReference>
<dbReference type="Proteomes" id="UP000614200">
    <property type="component" value="Unassembled WGS sequence"/>
</dbReference>
<keyword evidence="2" id="KW-1185">Reference proteome</keyword>
<evidence type="ECO:0000313" key="1">
    <source>
        <dbReference type="EMBL" id="MBF4695902.1"/>
    </source>
</evidence>
<organism evidence="1 2">
    <name type="scientific">Fusibacter ferrireducens</name>
    <dbReference type="NCBI Taxonomy" id="2785058"/>
    <lineage>
        <taxon>Bacteria</taxon>
        <taxon>Bacillati</taxon>
        <taxon>Bacillota</taxon>
        <taxon>Clostridia</taxon>
        <taxon>Eubacteriales</taxon>
        <taxon>Eubacteriales Family XII. Incertae Sedis</taxon>
        <taxon>Fusibacter</taxon>
    </lineage>
</organism>
<protein>
    <submittedName>
        <fullName evidence="1">Uncharacterized protein</fullName>
    </submittedName>
</protein>
<dbReference type="RefSeq" id="WP_194704138.1">
    <property type="nucleotide sequence ID" value="NZ_JADKNH010000022.1"/>
</dbReference>
<comment type="caution">
    <text evidence="1">The sequence shown here is derived from an EMBL/GenBank/DDBJ whole genome shotgun (WGS) entry which is preliminary data.</text>
</comment>
<name>A0ABR9ZZM9_9FIRM</name>